<dbReference type="SMART" id="SM00091">
    <property type="entry name" value="PAS"/>
    <property type="match status" value="3"/>
</dbReference>
<feature type="domain" description="PAC" evidence="7">
    <location>
        <begin position="447"/>
        <end position="499"/>
    </location>
</feature>
<dbReference type="InterPro" id="IPR013655">
    <property type="entry name" value="PAS_fold_3"/>
</dbReference>
<accession>A0ABU5ZW41</accession>
<dbReference type="InterPro" id="IPR036890">
    <property type="entry name" value="HATPase_C_sf"/>
</dbReference>
<dbReference type="NCBIfam" id="TIGR00229">
    <property type="entry name" value="sensory_box"/>
    <property type="match status" value="2"/>
</dbReference>
<gene>
    <name evidence="8" type="ORF">U6A24_11415</name>
</gene>
<dbReference type="SUPFAM" id="SSF55874">
    <property type="entry name" value="ATPase domain of HSP90 chaperone/DNA topoisomerase II/histidine kinase"/>
    <property type="match status" value="1"/>
</dbReference>
<dbReference type="InterPro" id="IPR000014">
    <property type="entry name" value="PAS"/>
</dbReference>
<dbReference type="PANTHER" id="PTHR43304:SF1">
    <property type="entry name" value="PAC DOMAIN-CONTAINING PROTEIN"/>
    <property type="match status" value="1"/>
</dbReference>
<dbReference type="InterPro" id="IPR052162">
    <property type="entry name" value="Sensor_kinase/Photoreceptor"/>
</dbReference>
<evidence type="ECO:0000259" key="6">
    <source>
        <dbReference type="PROSITE" id="PS50109"/>
    </source>
</evidence>
<name>A0ABU5ZW41_9FLAO</name>
<dbReference type="PROSITE" id="PS50109">
    <property type="entry name" value="HIS_KIN"/>
    <property type="match status" value="1"/>
</dbReference>
<dbReference type="InterPro" id="IPR013656">
    <property type="entry name" value="PAS_4"/>
</dbReference>
<comment type="caution">
    <text evidence="8">The sequence shown here is derived from an EMBL/GenBank/DDBJ whole genome shotgun (WGS) entry which is preliminary data.</text>
</comment>
<evidence type="ECO:0000256" key="5">
    <source>
        <dbReference type="ARBA" id="ARBA00022777"/>
    </source>
</evidence>
<dbReference type="Pfam" id="PF08448">
    <property type="entry name" value="PAS_4"/>
    <property type="match status" value="1"/>
</dbReference>
<sequence>MPFTAEQFGILAEKTLHFLLILKKNGRIIAFNNRCGILFPIEKNQKAAKYITDYIIDEDVKVFNRSISSLNEKNSILSESFSFVTEEQGVLSLKFNLTLYNDLIYAAGIDTTEEYKEHRALMTISKLTKTGAWYYNPKNNEMFWSKGCYLIKDLDPKTEMTRELGASFYPKENRGRVESYLSNLIKTKKPYQYTEKIITHKGNEKWVKVVAHPVIYKNEVIYVNGTIADVTDRHNYIEKLKYNEETKHLALKGIRSGLFDHHIEKNEVFYSADFKKMLGLPLDQDFVPEEKFRKMIHPEDVDNALKRHLDNLKKTGFQYYNYYRLSDKKGNYKHYEVHGFRRKNENGETIRMIGNLIDVHQKKINEKTISENKNRLQAIVNNGFAYTVLLDINGKILIADKKSLKIIKRDFNVDPTQTDCQFIDVMPINFKSSFTHNFNEALKGNTIKKETERITAEGKTQWLETKYTPIFDDEYKINSVLISFHDISERKHAQKAITEAHIREQELSNLKSNILSNFSHEIRTPLNGIMTISNLILENKFSEDKKKLLKYLEESKDRLLDTMNKLSNFSEIHAIHANLNFEEVDINYVVETSFREHKYIADSKGLDYQLKLDSNSPQAKIDVNLFRPALNNIIHNAIKYTKNGRVKISISSEVSKKNVYIYVKDSGIGIDKKDFDKIFEPLIQGSSGINREYEGTGIGLSLSKRYIEILGGRIKLKSKLSEGTKFIIIIPKCL</sequence>
<evidence type="ECO:0000313" key="9">
    <source>
        <dbReference type="Proteomes" id="UP001327027"/>
    </source>
</evidence>
<dbReference type="InterPro" id="IPR000700">
    <property type="entry name" value="PAS-assoc_C"/>
</dbReference>
<dbReference type="Pfam" id="PF00512">
    <property type="entry name" value="HisKA"/>
    <property type="match status" value="1"/>
</dbReference>
<dbReference type="RefSeq" id="WP_324180103.1">
    <property type="nucleotide sequence ID" value="NZ_BAABAW010000006.1"/>
</dbReference>
<evidence type="ECO:0000259" key="7">
    <source>
        <dbReference type="PROSITE" id="PS50113"/>
    </source>
</evidence>
<dbReference type="CDD" id="cd00130">
    <property type="entry name" value="PAS"/>
    <property type="match status" value="1"/>
</dbReference>
<keyword evidence="3" id="KW-0597">Phosphoprotein</keyword>
<dbReference type="Gene3D" id="3.30.565.10">
    <property type="entry name" value="Histidine kinase-like ATPase, C-terminal domain"/>
    <property type="match status" value="1"/>
</dbReference>
<dbReference type="PANTHER" id="PTHR43304">
    <property type="entry name" value="PHYTOCHROME-LIKE PROTEIN CPH1"/>
    <property type="match status" value="1"/>
</dbReference>
<dbReference type="Pfam" id="PF02518">
    <property type="entry name" value="HATPase_c"/>
    <property type="match status" value="1"/>
</dbReference>
<evidence type="ECO:0000256" key="3">
    <source>
        <dbReference type="ARBA" id="ARBA00022553"/>
    </source>
</evidence>
<dbReference type="SMART" id="SM00387">
    <property type="entry name" value="HATPase_c"/>
    <property type="match status" value="1"/>
</dbReference>
<dbReference type="InterPro" id="IPR036097">
    <property type="entry name" value="HisK_dim/P_sf"/>
</dbReference>
<evidence type="ECO:0000256" key="1">
    <source>
        <dbReference type="ARBA" id="ARBA00000085"/>
    </source>
</evidence>
<dbReference type="PRINTS" id="PR00344">
    <property type="entry name" value="BCTRLSENSOR"/>
</dbReference>
<dbReference type="SUPFAM" id="SSF47384">
    <property type="entry name" value="Homodimeric domain of signal transducing histidine kinase"/>
    <property type="match status" value="1"/>
</dbReference>
<feature type="domain" description="Histidine kinase" evidence="6">
    <location>
        <begin position="517"/>
        <end position="734"/>
    </location>
</feature>
<organism evidence="8 9">
    <name type="scientific">Aquimarina gracilis</name>
    <dbReference type="NCBI Taxonomy" id="874422"/>
    <lineage>
        <taxon>Bacteria</taxon>
        <taxon>Pseudomonadati</taxon>
        <taxon>Bacteroidota</taxon>
        <taxon>Flavobacteriia</taxon>
        <taxon>Flavobacteriales</taxon>
        <taxon>Flavobacteriaceae</taxon>
        <taxon>Aquimarina</taxon>
    </lineage>
</organism>
<dbReference type="InterPro" id="IPR004358">
    <property type="entry name" value="Sig_transdc_His_kin-like_C"/>
</dbReference>
<proteinExistence type="predicted"/>
<evidence type="ECO:0000313" key="8">
    <source>
        <dbReference type="EMBL" id="MEB3346073.1"/>
    </source>
</evidence>
<dbReference type="InterPro" id="IPR035965">
    <property type="entry name" value="PAS-like_dom_sf"/>
</dbReference>
<keyword evidence="9" id="KW-1185">Reference proteome</keyword>
<dbReference type="InterPro" id="IPR005467">
    <property type="entry name" value="His_kinase_dom"/>
</dbReference>
<protein>
    <recommendedName>
        <fullName evidence="2">histidine kinase</fullName>
        <ecNumber evidence="2">2.7.13.3</ecNumber>
    </recommendedName>
</protein>
<dbReference type="Gene3D" id="3.30.450.20">
    <property type="entry name" value="PAS domain"/>
    <property type="match status" value="3"/>
</dbReference>
<keyword evidence="5" id="KW-0418">Kinase</keyword>
<evidence type="ECO:0000256" key="4">
    <source>
        <dbReference type="ARBA" id="ARBA00022679"/>
    </source>
</evidence>
<dbReference type="CDD" id="cd00082">
    <property type="entry name" value="HisKA"/>
    <property type="match status" value="1"/>
</dbReference>
<dbReference type="Pfam" id="PF08447">
    <property type="entry name" value="PAS_3"/>
    <property type="match status" value="1"/>
</dbReference>
<reference evidence="8 9" key="1">
    <citation type="journal article" date="2013" name="Int. J. Syst. Evol. Microbiol.">
        <title>Aquimarina gracilis sp. nov., isolated from the gut microflora of a mussel, Mytilus coruscus, and emended description of Aquimarina spongiae.</title>
        <authorList>
            <person name="Park S.C."/>
            <person name="Choe H.N."/>
            <person name="Baik K.S."/>
            <person name="Seong C.N."/>
        </authorList>
    </citation>
    <scope>NUCLEOTIDE SEQUENCE [LARGE SCALE GENOMIC DNA]</scope>
    <source>
        <strain evidence="8 9">PSC32</strain>
    </source>
</reference>
<dbReference type="PROSITE" id="PS50113">
    <property type="entry name" value="PAC"/>
    <property type="match status" value="1"/>
</dbReference>
<dbReference type="InterPro" id="IPR001610">
    <property type="entry name" value="PAC"/>
</dbReference>
<dbReference type="InterPro" id="IPR003661">
    <property type="entry name" value="HisK_dim/P_dom"/>
</dbReference>
<dbReference type="SUPFAM" id="SSF55785">
    <property type="entry name" value="PYP-like sensor domain (PAS domain)"/>
    <property type="match status" value="3"/>
</dbReference>
<comment type="catalytic activity">
    <reaction evidence="1">
        <text>ATP + protein L-histidine = ADP + protein N-phospho-L-histidine.</text>
        <dbReference type="EC" id="2.7.13.3"/>
    </reaction>
</comment>
<dbReference type="InterPro" id="IPR003594">
    <property type="entry name" value="HATPase_dom"/>
</dbReference>
<dbReference type="Proteomes" id="UP001327027">
    <property type="component" value="Unassembled WGS sequence"/>
</dbReference>
<dbReference type="SMART" id="SM00086">
    <property type="entry name" value="PAC"/>
    <property type="match status" value="3"/>
</dbReference>
<keyword evidence="4" id="KW-0808">Transferase</keyword>
<dbReference type="EMBL" id="JAYKLX010000005">
    <property type="protein sequence ID" value="MEB3346073.1"/>
    <property type="molecule type" value="Genomic_DNA"/>
</dbReference>
<dbReference type="Gene3D" id="1.10.287.130">
    <property type="match status" value="1"/>
</dbReference>
<dbReference type="Pfam" id="PF13426">
    <property type="entry name" value="PAS_9"/>
    <property type="match status" value="1"/>
</dbReference>
<dbReference type="SMART" id="SM00388">
    <property type="entry name" value="HisKA"/>
    <property type="match status" value="1"/>
</dbReference>
<evidence type="ECO:0000256" key="2">
    <source>
        <dbReference type="ARBA" id="ARBA00012438"/>
    </source>
</evidence>
<dbReference type="EC" id="2.7.13.3" evidence="2"/>